<dbReference type="SUPFAM" id="SSF53474">
    <property type="entry name" value="alpha/beta-Hydrolases"/>
    <property type="match status" value="1"/>
</dbReference>
<sequence length="266" mass="28850">MLQTLHRSRTSSGAAYVDRGQGGETLVLIHGVGMRVEAWGPQIERLSKDHRVIAVDLPGHGFSAPLDARPELPNFVAWFARLVDDLGLEAVNVAGHSMGALIAAGFAVTEPSKLRRVALLNGVYKRTPAAREAVEARADEIFSGAFDREAPLERWFSPEEADDAAYRLVHDLLQQVDPGGYAAAYRAFATGDAVYSDSWPQVKAPALFLTGDGDKNSTAEMAEDMAKAAPQGRAVVIRGHRHMVNLTAPEEVSEALADWLTWQPAR</sequence>
<reference evidence="2 3" key="1">
    <citation type="submission" date="2023-07" db="EMBL/GenBank/DDBJ databases">
        <title>Sorghum-associated microbial communities from plants grown in Nebraska, USA.</title>
        <authorList>
            <person name="Schachtman D."/>
        </authorList>
    </citation>
    <scope>NUCLEOTIDE SEQUENCE [LARGE SCALE GENOMIC DNA]</scope>
    <source>
        <strain evidence="2 3">DS1307</strain>
    </source>
</reference>
<dbReference type="Proteomes" id="UP001241472">
    <property type="component" value="Unassembled WGS sequence"/>
</dbReference>
<protein>
    <submittedName>
        <fullName evidence="2">Pimeloyl-ACP methyl ester carboxylesterase</fullName>
    </submittedName>
</protein>
<feature type="domain" description="AB hydrolase-1" evidence="1">
    <location>
        <begin position="26"/>
        <end position="255"/>
    </location>
</feature>
<gene>
    <name evidence="2" type="ORF">J2T09_001018</name>
</gene>
<evidence type="ECO:0000313" key="3">
    <source>
        <dbReference type="Proteomes" id="UP001241472"/>
    </source>
</evidence>
<dbReference type="InterPro" id="IPR029058">
    <property type="entry name" value="AB_hydrolase_fold"/>
</dbReference>
<keyword evidence="3" id="KW-1185">Reference proteome</keyword>
<dbReference type="PRINTS" id="PR00111">
    <property type="entry name" value="ABHYDROLASE"/>
</dbReference>
<dbReference type="Pfam" id="PF12697">
    <property type="entry name" value="Abhydrolase_6"/>
    <property type="match status" value="1"/>
</dbReference>
<evidence type="ECO:0000259" key="1">
    <source>
        <dbReference type="Pfam" id="PF12697"/>
    </source>
</evidence>
<dbReference type="InterPro" id="IPR000073">
    <property type="entry name" value="AB_hydrolase_1"/>
</dbReference>
<evidence type="ECO:0000313" key="2">
    <source>
        <dbReference type="EMBL" id="MDP9836274.1"/>
    </source>
</evidence>
<dbReference type="Gene3D" id="3.40.50.1820">
    <property type="entry name" value="alpha/beta hydrolase"/>
    <property type="match status" value="1"/>
</dbReference>
<accession>A0ABT9PRD9</accession>
<dbReference type="RefSeq" id="WP_306831816.1">
    <property type="nucleotide sequence ID" value="NZ_JAUSRF010000003.1"/>
</dbReference>
<proteinExistence type="predicted"/>
<dbReference type="PANTHER" id="PTHR43798">
    <property type="entry name" value="MONOACYLGLYCEROL LIPASE"/>
    <property type="match status" value="1"/>
</dbReference>
<dbReference type="InterPro" id="IPR050266">
    <property type="entry name" value="AB_hydrolase_sf"/>
</dbReference>
<dbReference type="PANTHER" id="PTHR43798:SF33">
    <property type="entry name" value="HYDROLASE, PUTATIVE (AFU_ORTHOLOGUE AFUA_2G14860)-RELATED"/>
    <property type="match status" value="1"/>
</dbReference>
<name>A0ABT9PRD9_9HYPH</name>
<dbReference type="EMBL" id="JAUSRF010000003">
    <property type="protein sequence ID" value="MDP9836274.1"/>
    <property type="molecule type" value="Genomic_DNA"/>
</dbReference>
<organism evidence="2 3">
    <name type="scientific">Neorhizobium huautlense</name>
    <dbReference type="NCBI Taxonomy" id="67774"/>
    <lineage>
        <taxon>Bacteria</taxon>
        <taxon>Pseudomonadati</taxon>
        <taxon>Pseudomonadota</taxon>
        <taxon>Alphaproteobacteria</taxon>
        <taxon>Hyphomicrobiales</taxon>
        <taxon>Rhizobiaceae</taxon>
        <taxon>Rhizobium/Agrobacterium group</taxon>
        <taxon>Neorhizobium</taxon>
    </lineage>
</organism>
<comment type="caution">
    <text evidence="2">The sequence shown here is derived from an EMBL/GenBank/DDBJ whole genome shotgun (WGS) entry which is preliminary data.</text>
</comment>